<name>A0ABV2JWC0_9GAMM</name>
<dbReference type="InterPro" id="IPR011094">
    <property type="entry name" value="Uncharacterised_LppY/LpqO"/>
</dbReference>
<feature type="compositionally biased region" description="Basic and acidic residues" evidence="1">
    <location>
        <begin position="61"/>
        <end position="77"/>
    </location>
</feature>
<keyword evidence="3" id="KW-1185">Reference proteome</keyword>
<gene>
    <name evidence="2" type="ORF">ABIC75_002863</name>
</gene>
<dbReference type="Proteomes" id="UP001549184">
    <property type="component" value="Unassembled WGS sequence"/>
</dbReference>
<evidence type="ECO:0000256" key="1">
    <source>
        <dbReference type="SAM" id="MobiDB-lite"/>
    </source>
</evidence>
<dbReference type="Pfam" id="PF07485">
    <property type="entry name" value="DUF1529"/>
    <property type="match status" value="1"/>
</dbReference>
<sequence length="208" mass="22485">MAGWTARSGREAKQPGVLLQALNRDAEASGFHLGKRPHQRSDGESPGLRLARLLTVVTQARQREHRQSDGGGREGRVGCHQGRARRSSATGRGLWRTRAITRCHDAGAIAKIVGHPVPVTGDVAKVTIGMEGQKHDTTVGASMRLITWAAFSSSGELTAIDHDFILRADDVRPALMAFRKGRHPRRGPLSPIAFTNTAIVLRAALKTI</sequence>
<organism evidence="2 3">
    <name type="scientific">Dyella japonica</name>
    <dbReference type="NCBI Taxonomy" id="231455"/>
    <lineage>
        <taxon>Bacteria</taxon>
        <taxon>Pseudomonadati</taxon>
        <taxon>Pseudomonadota</taxon>
        <taxon>Gammaproteobacteria</taxon>
        <taxon>Lysobacterales</taxon>
        <taxon>Rhodanobacteraceae</taxon>
        <taxon>Dyella</taxon>
    </lineage>
</organism>
<evidence type="ECO:0000313" key="3">
    <source>
        <dbReference type="Proteomes" id="UP001549184"/>
    </source>
</evidence>
<accession>A0ABV2JWC0</accession>
<dbReference type="RefSeq" id="WP_354014524.1">
    <property type="nucleotide sequence ID" value="NZ_JBEPMU010000004.1"/>
</dbReference>
<protein>
    <recommendedName>
        <fullName evidence="4">Transposase</fullName>
    </recommendedName>
</protein>
<evidence type="ECO:0008006" key="4">
    <source>
        <dbReference type="Google" id="ProtNLM"/>
    </source>
</evidence>
<feature type="region of interest" description="Disordered" evidence="1">
    <location>
        <begin position="60"/>
        <end position="91"/>
    </location>
</feature>
<reference evidence="2 3" key="1">
    <citation type="submission" date="2024-06" db="EMBL/GenBank/DDBJ databases">
        <title>Sorghum-associated microbial communities from plants grown in Nebraska, USA.</title>
        <authorList>
            <person name="Schachtman D."/>
        </authorList>
    </citation>
    <scope>NUCLEOTIDE SEQUENCE [LARGE SCALE GENOMIC DNA]</scope>
    <source>
        <strain evidence="2 3">1073</strain>
    </source>
</reference>
<comment type="caution">
    <text evidence="2">The sequence shown here is derived from an EMBL/GenBank/DDBJ whole genome shotgun (WGS) entry which is preliminary data.</text>
</comment>
<evidence type="ECO:0000313" key="2">
    <source>
        <dbReference type="EMBL" id="MET3653127.1"/>
    </source>
</evidence>
<dbReference type="EMBL" id="JBEPMU010000004">
    <property type="protein sequence ID" value="MET3653127.1"/>
    <property type="molecule type" value="Genomic_DNA"/>
</dbReference>
<proteinExistence type="predicted"/>